<dbReference type="PANTHER" id="PTHR31676:SF27">
    <property type="entry name" value="EXPRESSED PROTEIN"/>
    <property type="match status" value="1"/>
</dbReference>
<dbReference type="AlphaFoldDB" id="A0A0C9S319"/>
<dbReference type="Pfam" id="PF04398">
    <property type="entry name" value="DUF538"/>
    <property type="match status" value="1"/>
</dbReference>
<dbReference type="Gene3D" id="2.30.240.10">
    <property type="entry name" value="At5g01610-like"/>
    <property type="match status" value="1"/>
</dbReference>
<proteinExistence type="predicted"/>
<dbReference type="EMBL" id="GCHU01015810">
    <property type="protein sequence ID" value="JAG86337.1"/>
    <property type="molecule type" value="Transcribed_RNA"/>
</dbReference>
<protein>
    <submittedName>
        <fullName evidence="2">TSA: Wollemia nobilis Ref_Wollemi_Transcript_15900_927 transcribed RNA sequence</fullName>
    </submittedName>
</protein>
<name>A0A0C9S319_9CONI</name>
<evidence type="ECO:0000256" key="1">
    <source>
        <dbReference type="SAM" id="SignalP"/>
    </source>
</evidence>
<dbReference type="InterPro" id="IPR036758">
    <property type="entry name" value="At5g01610-like"/>
</dbReference>
<dbReference type="SUPFAM" id="SSF141562">
    <property type="entry name" value="At5g01610-like"/>
    <property type="match status" value="1"/>
</dbReference>
<keyword evidence="1" id="KW-0732">Signal</keyword>
<reference evidence="2" key="1">
    <citation type="submission" date="2015-02" db="EMBL/GenBank/DDBJ databases">
        <title>A transcriptome of Wollemia nobilis - a relic of Gondwana.</title>
        <authorList>
            <person name="Chia J.Y."/>
            <person name="Leong Y.S."/>
            <person name="Abdul Karim S."/>
            <person name="Wan Azmi N."/>
            <person name="Hercus R."/>
            <person name="Croft L."/>
        </authorList>
    </citation>
    <scope>NUCLEOTIDE SEQUENCE</scope>
    <source>
        <strain evidence="2">MaeBrown</strain>
        <tissue evidence="2">Leaf</tissue>
    </source>
</reference>
<feature type="signal peptide" evidence="1">
    <location>
        <begin position="1"/>
        <end position="24"/>
    </location>
</feature>
<organism evidence="2">
    <name type="scientific">Wollemia nobilis</name>
    <dbReference type="NCBI Taxonomy" id="56998"/>
    <lineage>
        <taxon>Eukaryota</taxon>
        <taxon>Viridiplantae</taxon>
        <taxon>Streptophyta</taxon>
        <taxon>Embryophyta</taxon>
        <taxon>Tracheophyta</taxon>
        <taxon>Spermatophyta</taxon>
        <taxon>Pinopsida</taxon>
        <taxon>Pinidae</taxon>
        <taxon>Conifers II</taxon>
        <taxon>Araucariales</taxon>
        <taxon>Araucariaceae</taxon>
        <taxon>Wollemia</taxon>
    </lineage>
</organism>
<feature type="chain" id="PRO_5002212714" evidence="1">
    <location>
        <begin position="25"/>
        <end position="165"/>
    </location>
</feature>
<accession>A0A0C9S319</accession>
<sequence length="165" mass="17902">MATAKIPALLIINLLVFSLAVAKASDNLAEIPSETLSAYKLLEQYGFPKGLLPTNVKSYTLKENGSFEIFLEGSCGFNLESGYSLKYRDRIAGQVQMGALKNLKGVSVKVLFFWLSIDEIDREGDDLEFYVGVVSAAFPIDNFLICPQCGCGLDCGSAAELRAEA</sequence>
<dbReference type="InterPro" id="IPR007493">
    <property type="entry name" value="DUF538"/>
</dbReference>
<dbReference type="PANTHER" id="PTHR31676">
    <property type="entry name" value="T31J12.3 PROTEIN-RELATED"/>
    <property type="match status" value="1"/>
</dbReference>
<evidence type="ECO:0000313" key="2">
    <source>
        <dbReference type="EMBL" id="JAG86337.1"/>
    </source>
</evidence>